<sequence length="349" mass="38983">MATITWSSSLFVLMRVTVMISTVYVPRFWNKLNSSTSPLRLDQKAAHGQPSARSCDFLFCRASRLEIRDRGKGIPEKVNDGKAPTDPGEVGMFYGGSVACWNTPYGCTFSGSSIGLLDHFEKHCNFHAVCCSRCDNYVLRSDVVGHLKSGCTALLTENGPGTSSNRRGGTSVGDAGKAIGEMKNAVEKMTDEQLHLQSGLNGLLESAKYQTAEIRKALELIDEVRSSVLIGLEMTKANCKEQILRLGDNLSSQTMDIARSVRQLRPRIIHWYLEGWEKIKEEALVKSVVYTESEVQTLYGYAISQNIEIKKQNEELRLDCHMRIHASQNDDDLEWPFKGKLKSFSKKMS</sequence>
<evidence type="ECO:0000313" key="1">
    <source>
        <dbReference type="EMBL" id="KAG0444332.1"/>
    </source>
</evidence>
<proteinExistence type="predicted"/>
<accession>A0AC60QY83</accession>
<name>A0AC60QY83_IXOPE</name>
<gene>
    <name evidence="1" type="ORF">HPB47_013915</name>
</gene>
<comment type="caution">
    <text evidence="1">The sequence shown here is derived from an EMBL/GenBank/DDBJ whole genome shotgun (WGS) entry which is preliminary data.</text>
</comment>
<evidence type="ECO:0000313" key="2">
    <source>
        <dbReference type="Proteomes" id="UP000805193"/>
    </source>
</evidence>
<reference evidence="1 2" key="1">
    <citation type="journal article" date="2020" name="Cell">
        <title>Large-Scale Comparative Analyses of Tick Genomes Elucidate Their Genetic Diversity and Vector Capacities.</title>
        <authorList>
            <consortium name="Tick Genome and Microbiome Consortium (TIGMIC)"/>
            <person name="Jia N."/>
            <person name="Wang J."/>
            <person name="Shi W."/>
            <person name="Du L."/>
            <person name="Sun Y."/>
            <person name="Zhan W."/>
            <person name="Jiang J.F."/>
            <person name="Wang Q."/>
            <person name="Zhang B."/>
            <person name="Ji P."/>
            <person name="Bell-Sakyi L."/>
            <person name="Cui X.M."/>
            <person name="Yuan T.T."/>
            <person name="Jiang B.G."/>
            <person name="Yang W.F."/>
            <person name="Lam T.T."/>
            <person name="Chang Q.C."/>
            <person name="Ding S.J."/>
            <person name="Wang X.J."/>
            <person name="Zhu J.G."/>
            <person name="Ruan X.D."/>
            <person name="Zhao L."/>
            <person name="Wei J.T."/>
            <person name="Ye R.Z."/>
            <person name="Que T.C."/>
            <person name="Du C.H."/>
            <person name="Zhou Y.H."/>
            <person name="Cheng J.X."/>
            <person name="Dai P.F."/>
            <person name="Guo W.B."/>
            <person name="Han X.H."/>
            <person name="Huang E.J."/>
            <person name="Li L.F."/>
            <person name="Wei W."/>
            <person name="Gao Y.C."/>
            <person name="Liu J.Z."/>
            <person name="Shao H.Z."/>
            <person name="Wang X."/>
            <person name="Wang C.C."/>
            <person name="Yang T.C."/>
            <person name="Huo Q.B."/>
            <person name="Li W."/>
            <person name="Chen H.Y."/>
            <person name="Chen S.E."/>
            <person name="Zhou L.G."/>
            <person name="Ni X.B."/>
            <person name="Tian J.H."/>
            <person name="Sheng Y."/>
            <person name="Liu T."/>
            <person name="Pan Y.S."/>
            <person name="Xia L.Y."/>
            <person name="Li J."/>
            <person name="Zhao F."/>
            <person name="Cao W.C."/>
        </authorList>
    </citation>
    <scope>NUCLEOTIDE SEQUENCE [LARGE SCALE GENOMIC DNA]</scope>
    <source>
        <strain evidence="1">Iper-2018</strain>
    </source>
</reference>
<keyword evidence="2" id="KW-1185">Reference proteome</keyword>
<organism evidence="1 2">
    <name type="scientific">Ixodes persulcatus</name>
    <name type="common">Taiga tick</name>
    <dbReference type="NCBI Taxonomy" id="34615"/>
    <lineage>
        <taxon>Eukaryota</taxon>
        <taxon>Metazoa</taxon>
        <taxon>Ecdysozoa</taxon>
        <taxon>Arthropoda</taxon>
        <taxon>Chelicerata</taxon>
        <taxon>Arachnida</taxon>
        <taxon>Acari</taxon>
        <taxon>Parasitiformes</taxon>
        <taxon>Ixodida</taxon>
        <taxon>Ixodoidea</taxon>
        <taxon>Ixodidae</taxon>
        <taxon>Ixodinae</taxon>
        <taxon>Ixodes</taxon>
    </lineage>
</organism>
<dbReference type="Proteomes" id="UP000805193">
    <property type="component" value="Unassembled WGS sequence"/>
</dbReference>
<dbReference type="EMBL" id="JABSTQ010002169">
    <property type="protein sequence ID" value="KAG0444332.1"/>
    <property type="molecule type" value="Genomic_DNA"/>
</dbReference>
<protein>
    <submittedName>
        <fullName evidence="1">Uncharacterized protein</fullName>
    </submittedName>
</protein>